<sequence length="498" mass="56000">MRLRLKTVFVLYFMVSLLGLVYALMQLGQRCDCTEHDMSRDRVISRLRGELHSLREQMKKPEPAKPTKPPLPTIYVITPTYTRLVQKAELTCAEQLVSEFLALSGLALRWRAQAGTPPGGSREGLRWRGRQQGAWWSRAFAADDDNTYSVQLFEEMRGTQLVSVWPVGLVGGMRYERPVVEGGRVVRFHTGWRPSRPFPLDMAGFAVSLRLVLVNPESRFVGDAPMGFLESSFLQGLVTMDELEPKAEMCTKVLVWHTRTEKPKMKREEALQKQGCKVVECGEQHRDGLSRTRSYKENTEKETMTIGKSSKKSTKTPKFLDVAGGFYGRLDEPELERGREEEEVVERERAEGRTGGGAVQTRAKGRSGKREPGVFDFNQGMLEDDGTATLLRRKPNRRSSRWRRKSGSKKLAEPGLEVSTPVGESTPPGAADEVTMEVDLTGAQTQQAERVLAHFSAREEADDQVLISEKAERETEGQRGEEEVKVVKMGKLKITGKP</sequence>
<feature type="binding site" evidence="12">
    <location>
        <position position="145"/>
    </location>
    <ligand>
        <name>Mn(2+)</name>
        <dbReference type="ChEBI" id="CHEBI:29035"/>
    </ligand>
</feature>
<dbReference type="GO" id="GO:0046872">
    <property type="term" value="F:metal ion binding"/>
    <property type="evidence" value="ECO:0007669"/>
    <property type="project" value="UniProtKB-KW"/>
</dbReference>
<comment type="similarity">
    <text evidence="2 15">Belongs to the glycosyltransferase 43 family.</text>
</comment>
<evidence type="ECO:0000256" key="1">
    <source>
        <dbReference type="ARBA" id="ARBA00004606"/>
    </source>
</evidence>
<comment type="subcellular location">
    <subcellularLocation>
        <location evidence="15">Golgi apparatus membrane</location>
        <topology evidence="15">Single-pass type II membrane protein</topology>
    </subcellularLocation>
    <subcellularLocation>
        <location evidence="1">Membrane</location>
        <topology evidence="1">Single-pass type II membrane protein</topology>
    </subcellularLocation>
</comment>
<protein>
    <recommendedName>
        <fullName evidence="3 15">Galactosylgalactosylxylosylprotein 3-beta-glucuronosyltransferase</fullName>
        <ecNumber evidence="3 15">2.4.1.135</ecNumber>
    </recommendedName>
</protein>
<evidence type="ECO:0000256" key="2">
    <source>
        <dbReference type="ARBA" id="ARBA00007706"/>
    </source>
</evidence>
<feature type="region of interest" description="Disordered" evidence="16">
    <location>
        <begin position="333"/>
        <end position="431"/>
    </location>
</feature>
<evidence type="ECO:0000256" key="11">
    <source>
        <dbReference type="PIRSR" id="PIRSR605027-1"/>
    </source>
</evidence>
<evidence type="ECO:0000256" key="9">
    <source>
        <dbReference type="ARBA" id="ARBA00023180"/>
    </source>
</evidence>
<dbReference type="GO" id="GO:0005975">
    <property type="term" value="P:carbohydrate metabolic process"/>
    <property type="evidence" value="ECO:0007669"/>
    <property type="project" value="TreeGrafter"/>
</dbReference>
<comment type="cofactor">
    <cofactor evidence="12 15">
        <name>Mn(2+)</name>
        <dbReference type="ChEBI" id="CHEBI:29035"/>
    </cofactor>
</comment>
<dbReference type="InterPro" id="IPR029044">
    <property type="entry name" value="Nucleotide-diphossugar_trans"/>
</dbReference>
<dbReference type="Pfam" id="PF03360">
    <property type="entry name" value="Glyco_transf_43"/>
    <property type="match status" value="1"/>
</dbReference>
<keyword evidence="7" id="KW-1133">Transmembrane helix</keyword>
<evidence type="ECO:0000256" key="14">
    <source>
        <dbReference type="PIRSR" id="PIRSR605027-5"/>
    </source>
</evidence>
<proteinExistence type="inferred from homology"/>
<name>A0AAD7R7J5_9TELE</name>
<evidence type="ECO:0000256" key="3">
    <source>
        <dbReference type="ARBA" id="ARBA00012641"/>
    </source>
</evidence>
<dbReference type="Proteomes" id="UP001221898">
    <property type="component" value="Unassembled WGS sequence"/>
</dbReference>
<evidence type="ECO:0000256" key="5">
    <source>
        <dbReference type="ARBA" id="ARBA00022692"/>
    </source>
</evidence>
<keyword evidence="4 15" id="KW-0808">Transferase</keyword>
<comment type="pathway">
    <text evidence="15">Protein modification; protein glycosylation.</text>
</comment>
<evidence type="ECO:0000256" key="17">
    <source>
        <dbReference type="SAM" id="SignalP"/>
    </source>
</evidence>
<dbReference type="PANTHER" id="PTHR10896">
    <property type="entry name" value="GALACTOSYLGALACTOSYLXYLOSYLPROTEIN 3-BETA-GLUCURONOSYLTRANSFERASE BETA-1,3-GLUCURONYLTRANSFERASE"/>
    <property type="match status" value="1"/>
</dbReference>
<dbReference type="SUPFAM" id="SSF53448">
    <property type="entry name" value="Nucleotide-diphospho-sugar transferases"/>
    <property type="match status" value="1"/>
</dbReference>
<feature type="disulfide bond" description="Interchain" evidence="14">
    <location>
        <position position="33"/>
    </location>
</feature>
<keyword evidence="12 15" id="KW-0464">Manganese</keyword>
<gene>
    <name evidence="18" type="ORF">AAFF_G00321160</name>
</gene>
<keyword evidence="9" id="KW-0325">Glycoprotein</keyword>
<dbReference type="GO" id="GO:0015018">
    <property type="term" value="F:galactosylgalactosylxylosylprotein 3-beta-glucuronosyltransferase activity"/>
    <property type="evidence" value="ECO:0007669"/>
    <property type="project" value="UniProtKB-UniRule"/>
</dbReference>
<feature type="signal peptide" evidence="17">
    <location>
        <begin position="1"/>
        <end position="23"/>
    </location>
</feature>
<evidence type="ECO:0000256" key="16">
    <source>
        <dbReference type="SAM" id="MobiDB-lite"/>
    </source>
</evidence>
<feature type="chain" id="PRO_5042162416" description="Galactosylgalactosylxylosylprotein 3-beta-glucuronosyltransferase" evidence="17">
    <location>
        <begin position="24"/>
        <end position="498"/>
    </location>
</feature>
<evidence type="ECO:0000256" key="15">
    <source>
        <dbReference type="RuleBase" id="RU363127"/>
    </source>
</evidence>
<dbReference type="Gene3D" id="3.90.550.10">
    <property type="entry name" value="Spore Coat Polysaccharide Biosynthesis Protein SpsA, Chain A"/>
    <property type="match status" value="1"/>
</dbReference>
<accession>A0AAD7R7J5</accession>
<evidence type="ECO:0000256" key="8">
    <source>
        <dbReference type="ARBA" id="ARBA00023136"/>
    </source>
</evidence>
<keyword evidence="12 15" id="KW-0479">Metal-binding</keyword>
<keyword evidence="5" id="KW-0812">Transmembrane</keyword>
<reference evidence="18" key="1">
    <citation type="journal article" date="2023" name="Science">
        <title>Genome structures resolve the early diversification of teleost fishes.</title>
        <authorList>
            <person name="Parey E."/>
            <person name="Louis A."/>
            <person name="Montfort J."/>
            <person name="Bouchez O."/>
            <person name="Roques C."/>
            <person name="Iampietro C."/>
            <person name="Lluch J."/>
            <person name="Castinel A."/>
            <person name="Donnadieu C."/>
            <person name="Desvignes T."/>
            <person name="Floi Bucao C."/>
            <person name="Jouanno E."/>
            <person name="Wen M."/>
            <person name="Mejri S."/>
            <person name="Dirks R."/>
            <person name="Jansen H."/>
            <person name="Henkel C."/>
            <person name="Chen W.J."/>
            <person name="Zahm M."/>
            <person name="Cabau C."/>
            <person name="Klopp C."/>
            <person name="Thompson A.W."/>
            <person name="Robinson-Rechavi M."/>
            <person name="Braasch I."/>
            <person name="Lecointre G."/>
            <person name="Bobe J."/>
            <person name="Postlethwait J.H."/>
            <person name="Berthelot C."/>
            <person name="Roest Crollius H."/>
            <person name="Guiguen Y."/>
        </authorList>
    </citation>
    <scope>NUCLEOTIDE SEQUENCE</scope>
    <source>
        <strain evidence="18">NC1722</strain>
    </source>
</reference>
<feature type="compositionally biased region" description="Basic residues" evidence="16">
    <location>
        <begin position="391"/>
        <end position="408"/>
    </location>
</feature>
<dbReference type="InterPro" id="IPR005027">
    <property type="entry name" value="Glyco_trans_43"/>
</dbReference>
<dbReference type="EC" id="2.4.1.135" evidence="3 15"/>
<feature type="active site" description="Proton donor/acceptor" evidence="11">
    <location>
        <position position="230"/>
    </location>
</feature>
<keyword evidence="8" id="KW-0472">Membrane</keyword>
<comment type="catalytic activity">
    <reaction evidence="10 15">
        <text>3-O-(beta-D-galactosyl-(1-&gt;3)-beta-D-galactosyl-(1-&gt;4)-beta-D-xylosyl)-L-seryl-[protein] + UDP-alpha-D-glucuronate = 3-O-(beta-D-GlcA-(1-&gt;3)-beta-D-Gal-(1-&gt;3)-beta-D-Gal-(1-&gt;4)-beta-D-Xyl)-L-seryl-[protein] + UDP + H(+)</text>
        <dbReference type="Rhea" id="RHEA:24168"/>
        <dbReference type="Rhea" id="RHEA-COMP:12571"/>
        <dbReference type="Rhea" id="RHEA-COMP:12573"/>
        <dbReference type="ChEBI" id="CHEBI:15378"/>
        <dbReference type="ChEBI" id="CHEBI:58052"/>
        <dbReference type="ChEBI" id="CHEBI:58223"/>
        <dbReference type="ChEBI" id="CHEBI:132090"/>
        <dbReference type="ChEBI" id="CHEBI:132093"/>
        <dbReference type="EC" id="2.4.1.135"/>
    </reaction>
</comment>
<evidence type="ECO:0000256" key="12">
    <source>
        <dbReference type="PIRSR" id="PIRSR605027-3"/>
    </source>
</evidence>
<keyword evidence="6 15" id="KW-0735">Signal-anchor</keyword>
<evidence type="ECO:0000313" key="18">
    <source>
        <dbReference type="EMBL" id="KAJ8367306.1"/>
    </source>
</evidence>
<evidence type="ECO:0000256" key="10">
    <source>
        <dbReference type="ARBA" id="ARBA00047979"/>
    </source>
</evidence>
<evidence type="ECO:0000256" key="6">
    <source>
        <dbReference type="ARBA" id="ARBA00022968"/>
    </source>
</evidence>
<evidence type="ECO:0000313" key="19">
    <source>
        <dbReference type="Proteomes" id="UP001221898"/>
    </source>
</evidence>
<dbReference type="PANTHER" id="PTHR10896:SF65">
    <property type="entry name" value="GALACTOSYLGALACTOSYLXYLOSYLPROTEIN 3-BETA-GLUCURONOSYLTRANSFERASE 3"/>
    <property type="match status" value="1"/>
</dbReference>
<feature type="compositionally biased region" description="Basic and acidic residues" evidence="16">
    <location>
        <begin position="333"/>
        <end position="352"/>
    </location>
</feature>
<keyword evidence="15" id="KW-0333">Golgi apparatus</keyword>
<evidence type="ECO:0000256" key="4">
    <source>
        <dbReference type="ARBA" id="ARBA00022679"/>
    </source>
</evidence>
<keyword evidence="17" id="KW-0732">Signal</keyword>
<dbReference type="GO" id="GO:0000139">
    <property type="term" value="C:Golgi membrane"/>
    <property type="evidence" value="ECO:0007669"/>
    <property type="project" value="UniProtKB-SubCell"/>
</dbReference>
<keyword evidence="14" id="KW-1015">Disulfide bond</keyword>
<feature type="site" description="Interaction with galactose moiety of substrate glycoprotein" evidence="13">
    <location>
        <position position="176"/>
    </location>
</feature>
<comment type="caution">
    <text evidence="18">The sequence shown here is derived from an EMBL/GenBank/DDBJ whole genome shotgun (WGS) entry which is preliminary data.</text>
</comment>
<dbReference type="EMBL" id="JAINUG010000489">
    <property type="protein sequence ID" value="KAJ8367306.1"/>
    <property type="molecule type" value="Genomic_DNA"/>
</dbReference>
<keyword evidence="19" id="KW-1185">Reference proteome</keyword>
<organism evidence="18 19">
    <name type="scientific">Aldrovandia affinis</name>
    <dbReference type="NCBI Taxonomy" id="143900"/>
    <lineage>
        <taxon>Eukaryota</taxon>
        <taxon>Metazoa</taxon>
        <taxon>Chordata</taxon>
        <taxon>Craniata</taxon>
        <taxon>Vertebrata</taxon>
        <taxon>Euteleostomi</taxon>
        <taxon>Actinopterygii</taxon>
        <taxon>Neopterygii</taxon>
        <taxon>Teleostei</taxon>
        <taxon>Notacanthiformes</taxon>
        <taxon>Halosauridae</taxon>
        <taxon>Aldrovandia</taxon>
    </lineage>
</organism>
<dbReference type="AlphaFoldDB" id="A0AAD7R7J5"/>
<evidence type="ECO:0000256" key="7">
    <source>
        <dbReference type="ARBA" id="ARBA00022989"/>
    </source>
</evidence>
<dbReference type="GO" id="GO:0050650">
    <property type="term" value="P:chondroitin sulfate proteoglycan biosynthetic process"/>
    <property type="evidence" value="ECO:0007669"/>
    <property type="project" value="TreeGrafter"/>
</dbReference>
<evidence type="ECO:0000256" key="13">
    <source>
        <dbReference type="PIRSR" id="PIRSR605027-4"/>
    </source>
</evidence>